<dbReference type="RefSeq" id="WP_195818168.1">
    <property type="nucleotide sequence ID" value="NZ_JADOBH010000008.1"/>
</dbReference>
<reference evidence="1 2" key="1">
    <citation type="submission" date="2020-11" db="EMBL/GenBank/DDBJ databases">
        <title>Taxonomic investigation of Rahnella spp.</title>
        <authorList>
            <person name="Lee S.D."/>
        </authorList>
    </citation>
    <scope>NUCLEOTIDE SEQUENCE [LARGE SCALE GENOMIC DNA]</scope>
    <source>
        <strain evidence="1 2">SAP-10</strain>
    </source>
</reference>
<organism evidence="1 2">
    <name type="scientific">Rahnella victoriana</name>
    <dbReference type="NCBI Taxonomy" id="1510570"/>
    <lineage>
        <taxon>Bacteria</taxon>
        <taxon>Pseudomonadati</taxon>
        <taxon>Pseudomonadota</taxon>
        <taxon>Gammaproteobacteria</taxon>
        <taxon>Enterobacterales</taxon>
        <taxon>Yersiniaceae</taxon>
        <taxon>Rahnella</taxon>
    </lineage>
</organism>
<proteinExistence type="predicted"/>
<comment type="caution">
    <text evidence="1">The sequence shown here is derived from an EMBL/GenBank/DDBJ whole genome shotgun (WGS) entry which is preliminary data.</text>
</comment>
<dbReference type="EMBL" id="JADOBH010000008">
    <property type="protein sequence ID" value="MBF7958528.1"/>
    <property type="molecule type" value="Genomic_DNA"/>
</dbReference>
<dbReference type="Proteomes" id="UP000600307">
    <property type="component" value="Unassembled WGS sequence"/>
</dbReference>
<evidence type="ECO:0000313" key="2">
    <source>
        <dbReference type="Proteomes" id="UP000600307"/>
    </source>
</evidence>
<gene>
    <name evidence="1" type="ORF">IV431_23530</name>
</gene>
<accession>A0ABS0DYL3</accession>
<evidence type="ECO:0000313" key="1">
    <source>
        <dbReference type="EMBL" id="MBF7958528.1"/>
    </source>
</evidence>
<name>A0ABS0DYL3_9GAMM</name>
<sequence>MAGDGNFSSDIEDIANRISDIIMSPATITGLINGVGFIFNEIDKYSPVTRINNTYRSALSSIVERLITAKNIVVNDAVGRQLHVTQ</sequence>
<keyword evidence="2" id="KW-1185">Reference proteome</keyword>
<protein>
    <submittedName>
        <fullName evidence="1">Uncharacterized protein</fullName>
    </submittedName>
</protein>